<evidence type="ECO:0000313" key="5">
    <source>
        <dbReference type="Proteomes" id="UP000059074"/>
    </source>
</evidence>
<organism evidence="4 5">
    <name type="scientific">Hyphomicrobium sulfonivorans</name>
    <dbReference type="NCBI Taxonomy" id="121290"/>
    <lineage>
        <taxon>Bacteria</taxon>
        <taxon>Pseudomonadati</taxon>
        <taxon>Pseudomonadota</taxon>
        <taxon>Alphaproteobacteria</taxon>
        <taxon>Hyphomicrobiales</taxon>
        <taxon>Hyphomicrobiaceae</taxon>
        <taxon>Hyphomicrobium</taxon>
    </lineage>
</organism>
<dbReference type="STRING" id="121290.APY04_3426"/>
<keyword evidence="5" id="KW-1185">Reference proteome</keyword>
<keyword evidence="1 2" id="KW-0732">Signal</keyword>
<accession>A0A109B8Y7</accession>
<proteinExistence type="predicted"/>
<evidence type="ECO:0000256" key="1">
    <source>
        <dbReference type="ARBA" id="ARBA00022729"/>
    </source>
</evidence>
<evidence type="ECO:0000256" key="2">
    <source>
        <dbReference type="SAM" id="SignalP"/>
    </source>
</evidence>
<reference evidence="4 5" key="1">
    <citation type="submission" date="2015-10" db="EMBL/GenBank/DDBJ databases">
        <title>Transcriptomic analysis of a linuron degrading triple-species bacterial consortium.</title>
        <authorList>
            <person name="Albers P."/>
        </authorList>
    </citation>
    <scope>NUCLEOTIDE SEQUENCE [LARGE SCALE GENOMIC DNA]</scope>
    <source>
        <strain evidence="4 5">WDL6</strain>
    </source>
</reference>
<protein>
    <submittedName>
        <fullName evidence="4">Outer surface protein</fullName>
    </submittedName>
</protein>
<evidence type="ECO:0000313" key="4">
    <source>
        <dbReference type="EMBL" id="KWT64162.1"/>
    </source>
</evidence>
<dbReference type="Gene3D" id="2.40.160.20">
    <property type="match status" value="1"/>
</dbReference>
<feature type="chain" id="PRO_5007132462" evidence="2">
    <location>
        <begin position="29"/>
        <end position="281"/>
    </location>
</feature>
<comment type="caution">
    <text evidence="4">The sequence shown here is derived from an EMBL/GenBank/DDBJ whole genome shotgun (WGS) entry which is preliminary data.</text>
</comment>
<dbReference type="AlphaFoldDB" id="A0A109B8Y7"/>
<dbReference type="PATRIC" id="fig|121290.4.peg.1787"/>
<name>A0A109B8Y7_HYPSL</name>
<dbReference type="OrthoDB" id="5643626at2"/>
<dbReference type="Proteomes" id="UP000059074">
    <property type="component" value="Unassembled WGS sequence"/>
</dbReference>
<dbReference type="SUPFAM" id="SSF56925">
    <property type="entry name" value="OMPA-like"/>
    <property type="match status" value="1"/>
</dbReference>
<feature type="signal peptide" evidence="2">
    <location>
        <begin position="1"/>
        <end position="28"/>
    </location>
</feature>
<feature type="domain" description="Outer membrane protein beta-barrel" evidence="3">
    <location>
        <begin position="54"/>
        <end position="248"/>
    </location>
</feature>
<gene>
    <name evidence="4" type="ORF">APY04_3426</name>
</gene>
<dbReference type="InterPro" id="IPR011250">
    <property type="entry name" value="OMP/PagP_B-barrel"/>
</dbReference>
<sequence length="281" mass="29974">MNTNRSSYALGAALGSALVLALCAPASAADIYNGGYEGGLKGGYDVPPPPSDRGIYFKGYVGQANPDVGNIWTDAYNTNTFSVHHKDIKSSPLYGIGVGWQARHWLRFDLTGEYRGDALFVGHDSYPGGGFGPGAFTAGTNEYTADVKSWLGLANAYIDMGNWCGFTPYIGAGIGFASINVSGMKDMNVPQRSAAFGGDKTTTNFAWALHAGVSYDVTPQMVVDLSYRYTDLGSASSGAVYDFNGNYSHGGVHIKDITSNDLLFGVRYKLQRETVAYAPVK</sequence>
<dbReference type="EMBL" id="LMTR01000094">
    <property type="protein sequence ID" value="KWT64162.1"/>
    <property type="molecule type" value="Genomic_DNA"/>
</dbReference>
<dbReference type="InterPro" id="IPR027385">
    <property type="entry name" value="Beta-barrel_OMP"/>
</dbReference>
<evidence type="ECO:0000259" key="3">
    <source>
        <dbReference type="Pfam" id="PF13505"/>
    </source>
</evidence>
<dbReference type="RefSeq" id="WP_068465064.1">
    <property type="nucleotide sequence ID" value="NZ_LMTR01000094.1"/>
</dbReference>
<dbReference type="Pfam" id="PF13505">
    <property type="entry name" value="OMP_b-brl"/>
    <property type="match status" value="1"/>
</dbReference>